<dbReference type="PANTHER" id="PTHR34835">
    <property type="entry name" value="OS07G0283600 PROTEIN-RELATED"/>
    <property type="match status" value="1"/>
</dbReference>
<sequence>MFIAVYFKIFCINIDLNTILGFGRFSTWTHGLVRKSGRLSGRPKLGSFTNTIDNPLVVDPDSSETQTSKVKRLPKITKGKSLFTDNANDEVLDSPDHSDSNPILKRKNARKDTKGKSCTTDYADDEDFVVSNQSECNDVLKRKKSPIPVAPKDAKSKKPRKTNSTPTKAPSVKWHGIRTRSSPIQFFKCIQNLRPNQKEAVRKIGFGQLLTFRVDGIPAKLAHFVVDNFRPKSMHIKVGRRLINVDCDAIHKLLGVPCGEIKLPTLNQLGVRDPQVTQWRSMYPGRFVAPTQLVRNIKNSHDQDSFFFRMDFLLLFLSVMVECLSQGRIKKKVLDYITHDMEWSKINWCEYIVQAMKNCKKNWRRQDTTSSFYGPLTILTLLYVDSFECEGINFDGSQNAITFWTMSKLRKRQKLEIKKRGFGLGKFKGLSDVVNDGSKEMIEADVVLTLSEKVSDVHKVLDELATHKLHVEDSLVKLLAEYPQSIEVNLLKEKYQLLLEKSILSPQDTAPEKQDGLNANSHEHSIQLHQDDIHEDDAYSVEEDSAESDSAESDSAESDSVESDIGELDAGESYSTESHSSESDNVNDLNVDASQKVLKRKNEESVVAHNSEDALNLVNKDLGEDFDDIESMEHDSQAYSDVNPGLSTEGATVRFDYDTSDFVEVTNYKDSIVVLKNSDKSNDAHGDQAGDDPVISKDNDPVSVLKTSDQDGVYARDDPVKTKDNDSVVVLKNSDKSNDAHGDQAGDDPVISKDNDPVSVLKTSDQDGVYARDDPVKTKDNANEASELKDSSGGKEEKMEISDFELDGNNSVPPNDDERVCDVHAEYDDNHLALTNVGIDDDDQDFLSPDSIAAIPISAVPSVELVQQVAMELNSRRINPHRHVLPADALRSPWFNRGVELSQPITNEERKI</sequence>
<organism evidence="2 3">
    <name type="scientific">Deinandra increscens subsp. villosa</name>
    <dbReference type="NCBI Taxonomy" id="3103831"/>
    <lineage>
        <taxon>Eukaryota</taxon>
        <taxon>Viridiplantae</taxon>
        <taxon>Streptophyta</taxon>
        <taxon>Embryophyta</taxon>
        <taxon>Tracheophyta</taxon>
        <taxon>Spermatophyta</taxon>
        <taxon>Magnoliopsida</taxon>
        <taxon>eudicotyledons</taxon>
        <taxon>Gunneridae</taxon>
        <taxon>Pentapetalae</taxon>
        <taxon>asterids</taxon>
        <taxon>campanulids</taxon>
        <taxon>Asterales</taxon>
        <taxon>Asteraceae</taxon>
        <taxon>Asteroideae</taxon>
        <taxon>Heliantheae alliance</taxon>
        <taxon>Madieae</taxon>
        <taxon>Madiinae</taxon>
        <taxon>Deinandra</taxon>
    </lineage>
</organism>
<feature type="compositionally biased region" description="Basic and acidic residues" evidence="1">
    <location>
        <begin position="714"/>
        <end position="726"/>
    </location>
</feature>
<feature type="region of interest" description="Disordered" evidence="1">
    <location>
        <begin position="139"/>
        <end position="173"/>
    </location>
</feature>
<dbReference type="PANTHER" id="PTHR34835:SF90">
    <property type="entry name" value="AMINOTRANSFERASE-LIKE PLANT MOBILE DOMAIN-CONTAINING PROTEIN"/>
    <property type="match status" value="1"/>
</dbReference>
<feature type="compositionally biased region" description="Acidic residues" evidence="1">
    <location>
        <begin position="539"/>
        <end position="570"/>
    </location>
</feature>
<feature type="region of interest" description="Disordered" evidence="1">
    <location>
        <begin position="677"/>
        <end position="798"/>
    </location>
</feature>
<proteinExistence type="predicted"/>
<feature type="compositionally biased region" description="Basic and acidic residues" evidence="1">
    <location>
        <begin position="677"/>
        <end position="700"/>
    </location>
</feature>
<gene>
    <name evidence="2" type="ORF">SSX86_023887</name>
</gene>
<dbReference type="Proteomes" id="UP001408789">
    <property type="component" value="Unassembled WGS sequence"/>
</dbReference>
<evidence type="ECO:0000313" key="3">
    <source>
        <dbReference type="Proteomes" id="UP001408789"/>
    </source>
</evidence>
<accession>A0AAP0CM44</accession>
<comment type="caution">
    <text evidence="2">The sequence shown here is derived from an EMBL/GenBank/DDBJ whole genome shotgun (WGS) entry which is preliminary data.</text>
</comment>
<feature type="region of interest" description="Disordered" evidence="1">
    <location>
        <begin position="539"/>
        <end position="590"/>
    </location>
</feature>
<keyword evidence="3" id="KW-1185">Reference proteome</keyword>
<feature type="compositionally biased region" description="Basic and acidic residues" evidence="1">
    <location>
        <begin position="770"/>
        <end position="798"/>
    </location>
</feature>
<evidence type="ECO:0000313" key="2">
    <source>
        <dbReference type="EMBL" id="KAK9056525.1"/>
    </source>
</evidence>
<protein>
    <submittedName>
        <fullName evidence="2">Uncharacterized protein</fullName>
    </submittedName>
</protein>
<evidence type="ECO:0000256" key="1">
    <source>
        <dbReference type="SAM" id="MobiDB-lite"/>
    </source>
</evidence>
<dbReference type="AlphaFoldDB" id="A0AAP0CM44"/>
<reference evidence="2 3" key="1">
    <citation type="submission" date="2024-04" db="EMBL/GenBank/DDBJ databases">
        <title>The reference genome of an endangered Asteraceae, Deinandra increscens subsp. villosa, native to the Central Coast of California.</title>
        <authorList>
            <person name="Guilliams M."/>
            <person name="Hasenstab-Lehman K."/>
            <person name="Meyer R."/>
            <person name="Mcevoy S."/>
        </authorList>
    </citation>
    <scope>NUCLEOTIDE SEQUENCE [LARGE SCALE GENOMIC DNA]</scope>
    <source>
        <tissue evidence="2">Leaf</tissue>
    </source>
</reference>
<feature type="region of interest" description="Disordered" evidence="1">
    <location>
        <begin position="87"/>
        <end position="118"/>
    </location>
</feature>
<dbReference type="EMBL" id="JBCNJP010000024">
    <property type="protein sequence ID" value="KAK9056525.1"/>
    <property type="molecule type" value="Genomic_DNA"/>
</dbReference>
<name>A0AAP0CM44_9ASTR</name>
<feature type="compositionally biased region" description="Basic and acidic residues" evidence="1">
    <location>
        <begin position="733"/>
        <end position="756"/>
    </location>
</feature>